<dbReference type="PIRSF" id="PIRSF002741">
    <property type="entry name" value="MppA"/>
    <property type="match status" value="1"/>
</dbReference>
<evidence type="ECO:0000313" key="8">
    <source>
        <dbReference type="Proteomes" id="UP001597479"/>
    </source>
</evidence>
<dbReference type="PANTHER" id="PTHR30290:SF10">
    <property type="entry name" value="PERIPLASMIC OLIGOPEPTIDE-BINDING PROTEIN-RELATED"/>
    <property type="match status" value="1"/>
</dbReference>
<dbReference type="Proteomes" id="UP001597479">
    <property type="component" value="Unassembled WGS sequence"/>
</dbReference>
<comment type="similarity">
    <text evidence="2">Belongs to the bacterial solute-binding protein 5 family.</text>
</comment>
<comment type="caution">
    <text evidence="7">The sequence shown here is derived from an EMBL/GenBank/DDBJ whole genome shotgun (WGS) entry which is preliminary data.</text>
</comment>
<name>A0ABW5W167_9MICO</name>
<organism evidence="7 8">
    <name type="scientific">Promicromonospora vindobonensis</name>
    <dbReference type="NCBI Taxonomy" id="195748"/>
    <lineage>
        <taxon>Bacteria</taxon>
        <taxon>Bacillati</taxon>
        <taxon>Actinomycetota</taxon>
        <taxon>Actinomycetes</taxon>
        <taxon>Micrococcales</taxon>
        <taxon>Promicromonosporaceae</taxon>
        <taxon>Promicromonospora</taxon>
    </lineage>
</organism>
<comment type="subcellular location">
    <subcellularLocation>
        <location evidence="1">Cell envelope</location>
    </subcellularLocation>
</comment>
<accession>A0ABW5W167</accession>
<dbReference type="Gene3D" id="3.10.105.10">
    <property type="entry name" value="Dipeptide-binding Protein, Domain 3"/>
    <property type="match status" value="1"/>
</dbReference>
<feature type="signal peptide" evidence="5">
    <location>
        <begin position="1"/>
        <end position="29"/>
    </location>
</feature>
<dbReference type="RefSeq" id="WP_377187717.1">
    <property type="nucleotide sequence ID" value="NZ_JBHUOG010000002.1"/>
</dbReference>
<dbReference type="InterPro" id="IPR030678">
    <property type="entry name" value="Peptide/Ni-bd"/>
</dbReference>
<dbReference type="PROSITE" id="PS51257">
    <property type="entry name" value="PROKAR_LIPOPROTEIN"/>
    <property type="match status" value="1"/>
</dbReference>
<dbReference type="Gene3D" id="3.40.190.10">
    <property type="entry name" value="Periplasmic binding protein-like II"/>
    <property type="match status" value="1"/>
</dbReference>
<dbReference type="Pfam" id="PF00496">
    <property type="entry name" value="SBP_bac_5"/>
    <property type="match status" value="1"/>
</dbReference>
<evidence type="ECO:0000256" key="4">
    <source>
        <dbReference type="ARBA" id="ARBA00022729"/>
    </source>
</evidence>
<evidence type="ECO:0000256" key="2">
    <source>
        <dbReference type="ARBA" id="ARBA00005695"/>
    </source>
</evidence>
<reference evidence="8" key="1">
    <citation type="journal article" date="2019" name="Int. J. Syst. Evol. Microbiol.">
        <title>The Global Catalogue of Microorganisms (GCM) 10K type strain sequencing project: providing services to taxonomists for standard genome sequencing and annotation.</title>
        <authorList>
            <consortium name="The Broad Institute Genomics Platform"/>
            <consortium name="The Broad Institute Genome Sequencing Center for Infectious Disease"/>
            <person name="Wu L."/>
            <person name="Ma J."/>
        </authorList>
    </citation>
    <scope>NUCLEOTIDE SEQUENCE [LARGE SCALE GENOMIC DNA]</scope>
    <source>
        <strain evidence="8">CCM 7044</strain>
    </source>
</reference>
<evidence type="ECO:0000256" key="5">
    <source>
        <dbReference type="SAM" id="SignalP"/>
    </source>
</evidence>
<keyword evidence="3" id="KW-0813">Transport</keyword>
<dbReference type="InterPro" id="IPR000914">
    <property type="entry name" value="SBP_5_dom"/>
</dbReference>
<evidence type="ECO:0000256" key="1">
    <source>
        <dbReference type="ARBA" id="ARBA00004196"/>
    </source>
</evidence>
<keyword evidence="4 5" id="KW-0732">Signal</keyword>
<gene>
    <name evidence="7" type="ORF">ACFS27_22385</name>
</gene>
<evidence type="ECO:0000313" key="7">
    <source>
        <dbReference type="EMBL" id="MFD2796328.1"/>
    </source>
</evidence>
<protein>
    <submittedName>
        <fullName evidence="7">ABC transporter substrate-binding protein</fullName>
    </submittedName>
</protein>
<dbReference type="InterPro" id="IPR039424">
    <property type="entry name" value="SBP_5"/>
</dbReference>
<feature type="domain" description="Solute-binding protein family 5" evidence="6">
    <location>
        <begin position="91"/>
        <end position="441"/>
    </location>
</feature>
<dbReference type="SUPFAM" id="SSF53850">
    <property type="entry name" value="Periplasmic binding protein-like II"/>
    <property type="match status" value="1"/>
</dbReference>
<dbReference type="PANTHER" id="PTHR30290">
    <property type="entry name" value="PERIPLASMIC BINDING COMPONENT OF ABC TRANSPORTER"/>
    <property type="match status" value="1"/>
</dbReference>
<evidence type="ECO:0000259" key="6">
    <source>
        <dbReference type="Pfam" id="PF00496"/>
    </source>
</evidence>
<sequence>MKPLTAPSGRAARPAALLLTLALTSTVLAACSGGGDDAVSDGGFATDGTFTLALATDPGSLDPHASAVSSVIGMSRLAYDTIVAVDPGSTEVVPSLADEWSVDGTTASFTVRDDVTCADGSEFTAGTAAANIEYVADPANESPYLGAFLPAGVKASADGDTLTLELAAPAPFLLEGLSSLAMVCDSGLADRTTLAAGTAGTGPFVLEEAAPDDHYTYTVREGYTWGPDGATTNEAGTPASVNVRIVANETTSANLLLSGEVNAVQVIGPDTERLEAAGLYSAESAGVLGEQWYNHAEGHVTADPAVRAALAQALDLAELQQVLTSGKGTAPTTLATVSPAACTGDSITGALPEHDPEAAAAALDDAGWTLDDDGVRAKDGTPLTIAFLHDTALGTGGASAAELATAAWTDLGVDVQVTGKNTTELSEILFGTGAWDVAWEPINVSSPDQLVGFLSGPAVADGGTNFAAIDNPDYAAAVGEATTMQGAEGCDTWLAAETALVEATNVTPFANSLVKIYGNGAEFLSTGSIVPTSIRVLG</sequence>
<keyword evidence="8" id="KW-1185">Reference proteome</keyword>
<evidence type="ECO:0000256" key="3">
    <source>
        <dbReference type="ARBA" id="ARBA00022448"/>
    </source>
</evidence>
<dbReference type="EMBL" id="JBHUOG010000002">
    <property type="protein sequence ID" value="MFD2796328.1"/>
    <property type="molecule type" value="Genomic_DNA"/>
</dbReference>
<feature type="chain" id="PRO_5045458861" evidence="5">
    <location>
        <begin position="30"/>
        <end position="538"/>
    </location>
</feature>
<proteinExistence type="inferred from homology"/>